<dbReference type="EMBL" id="CP017831">
    <property type="protein sequence ID" value="AOZ95363.1"/>
    <property type="molecule type" value="Genomic_DNA"/>
</dbReference>
<protein>
    <recommendedName>
        <fullName evidence="4">DUF4367 domain-containing protein</fullName>
    </recommendedName>
</protein>
<evidence type="ECO:0000256" key="1">
    <source>
        <dbReference type="SAM" id="Phobius"/>
    </source>
</evidence>
<dbReference type="KEGG" id="bhu:bhn_I0329"/>
<dbReference type="OrthoDB" id="1998645at2"/>
<evidence type="ECO:0000313" key="3">
    <source>
        <dbReference type="Proteomes" id="UP000179284"/>
    </source>
</evidence>
<dbReference type="AlphaFoldDB" id="A0A1D9NYJ3"/>
<organism evidence="2 3">
    <name type="scientific">Butyrivibrio hungatei</name>
    <dbReference type="NCBI Taxonomy" id="185008"/>
    <lineage>
        <taxon>Bacteria</taxon>
        <taxon>Bacillati</taxon>
        <taxon>Bacillota</taxon>
        <taxon>Clostridia</taxon>
        <taxon>Lachnospirales</taxon>
        <taxon>Lachnospiraceae</taxon>
        <taxon>Butyrivibrio</taxon>
    </lineage>
</organism>
<keyword evidence="1" id="KW-0472">Membrane</keyword>
<evidence type="ECO:0000313" key="2">
    <source>
        <dbReference type="EMBL" id="AOZ95363.1"/>
    </source>
</evidence>
<feature type="transmembrane region" description="Helical" evidence="1">
    <location>
        <begin position="49"/>
        <end position="68"/>
    </location>
</feature>
<proteinExistence type="predicted"/>
<dbReference type="Proteomes" id="UP000179284">
    <property type="component" value="Chromosome I"/>
</dbReference>
<evidence type="ECO:0008006" key="4">
    <source>
        <dbReference type="Google" id="ProtNLM"/>
    </source>
</evidence>
<accession>A0A1D9NYJ3</accession>
<name>A0A1D9NYJ3_9FIRM</name>
<sequence length="262" mass="29498">MENKNLEIYKKAMDDIHYSDSEKENMVNNLLNGKKNGGPMKKKYDFRKIGVAVAACLTLFSVTAFAAGKATGIVSDIYFGGKSSNFEDLGQLEEEAGIDVATVGLFTNGYSVEEMEVDQSSTTDDEGNKLSTYKGIRIDYVRDGSPELYLSMFPEALYGEDHEEYDSARATETREYDGITVHYNYDEYLSLPEDEEPTDSEREREETDDHFFISIGSDTRQTDYVSGVNFEIDGVSYVLIGFNLDMSPDELFEMAKEIILAR</sequence>
<keyword evidence="1" id="KW-0812">Transmembrane</keyword>
<dbReference type="RefSeq" id="WP_071175147.1">
    <property type="nucleotide sequence ID" value="NZ_CP017831.1"/>
</dbReference>
<keyword evidence="1" id="KW-1133">Transmembrane helix</keyword>
<reference evidence="3" key="1">
    <citation type="submission" date="2016-10" db="EMBL/GenBank/DDBJ databases">
        <title>The complete genome sequence of the rumen bacterium Butyrivibrio hungatei MB2003.</title>
        <authorList>
            <person name="Palevich N."/>
            <person name="Kelly W.J."/>
            <person name="Leahy S.C."/>
            <person name="Altermann E."/>
            <person name="Rakonjac J."/>
            <person name="Attwood G.T."/>
        </authorList>
    </citation>
    <scope>NUCLEOTIDE SEQUENCE [LARGE SCALE GENOMIC DNA]</scope>
    <source>
        <strain evidence="3">MB2003</strain>
    </source>
</reference>
<gene>
    <name evidence="2" type="ORF">bhn_I0329</name>
</gene>
<keyword evidence="3" id="KW-1185">Reference proteome</keyword>